<feature type="region of interest" description="Disordered" evidence="1">
    <location>
        <begin position="242"/>
        <end position="387"/>
    </location>
</feature>
<gene>
    <name evidence="2" type="ORF">J3Q64DRAFT_1127835</name>
</gene>
<evidence type="ECO:0000256" key="1">
    <source>
        <dbReference type="SAM" id="MobiDB-lite"/>
    </source>
</evidence>
<feature type="compositionally biased region" description="Polar residues" evidence="1">
    <location>
        <begin position="341"/>
        <end position="350"/>
    </location>
</feature>
<keyword evidence="3" id="KW-1185">Reference proteome</keyword>
<feature type="compositionally biased region" description="Low complexity" evidence="1">
    <location>
        <begin position="354"/>
        <end position="376"/>
    </location>
</feature>
<organism evidence="2 3">
    <name type="scientific">Phycomyces blakesleeanus</name>
    <dbReference type="NCBI Taxonomy" id="4837"/>
    <lineage>
        <taxon>Eukaryota</taxon>
        <taxon>Fungi</taxon>
        <taxon>Fungi incertae sedis</taxon>
        <taxon>Mucoromycota</taxon>
        <taxon>Mucoromycotina</taxon>
        <taxon>Mucoromycetes</taxon>
        <taxon>Mucorales</taxon>
        <taxon>Phycomycetaceae</taxon>
        <taxon>Phycomyces</taxon>
    </lineage>
</organism>
<comment type="caution">
    <text evidence="2">The sequence shown here is derived from an EMBL/GenBank/DDBJ whole genome shotgun (WGS) entry which is preliminary data.</text>
</comment>
<protein>
    <submittedName>
        <fullName evidence="2">Uncharacterized protein</fullName>
    </submittedName>
</protein>
<evidence type="ECO:0000313" key="3">
    <source>
        <dbReference type="Proteomes" id="UP001448207"/>
    </source>
</evidence>
<feature type="compositionally biased region" description="Polar residues" evidence="1">
    <location>
        <begin position="377"/>
        <end position="387"/>
    </location>
</feature>
<feature type="region of interest" description="Disordered" evidence="1">
    <location>
        <begin position="415"/>
        <end position="503"/>
    </location>
</feature>
<name>A0ABR3AXK2_PHYBL</name>
<accession>A0ABR3AXK2</accession>
<evidence type="ECO:0000313" key="2">
    <source>
        <dbReference type="EMBL" id="KAL0084290.1"/>
    </source>
</evidence>
<sequence>MTDSHNRRFFGLKKEKASVSPKVDAGPANVHGWLMNVPGYREDASAVPADQNRDGHSLLVDGDNNIIPIETNSRHRRQGRPESISSIGSEDSVDLQDLINANFTVDMDDETNLTDLAELGLEDSEDFLKTYETLDSLRPILHGTKSNNNKAATATISLEDDFENFLNIGNKHHVQHELDWSPEEDHMETMSNHSSQTIHYRPGAAQFRQTASLIERGVREQRSGSMSSENSLNSQSTITTGLNQFTRFGPPIYPSESTSTSSRSHSRLSNYSASSQASSAASPILPRPSGMPTPSRSYTRKDVDSHSSLPRPGSRMKSSLVPTGRSPSALPTRPSHIPAPKTSTPNPEKTLSSKKPTQQQHQLQQQKQQKPQQTHQSITMGRSDSRIAQRTSHIPNVSSTPHSPIMSPVDSRRYSALSRPTSPMRANTTPRTSLFSTPPSRITIVKPIPPTTGFKPPQRRHNTQPLQTDQDEETSRTTGLSGLRPPSKSMSRIGMMKKPSNRP</sequence>
<proteinExistence type="predicted"/>
<reference evidence="2 3" key="1">
    <citation type="submission" date="2024-04" db="EMBL/GenBank/DDBJ databases">
        <title>Symmetric and asymmetric DNA N6-adenine methylation regulates different biological responses in Mucorales.</title>
        <authorList>
            <consortium name="Lawrence Berkeley National Laboratory"/>
            <person name="Lax C."/>
            <person name="Mondo S.J."/>
            <person name="Osorio-Concepcion M."/>
            <person name="Muszewska A."/>
            <person name="Corrochano-Luque M."/>
            <person name="Gutierrez G."/>
            <person name="Riley R."/>
            <person name="Lipzen A."/>
            <person name="Guo J."/>
            <person name="Hundley H."/>
            <person name="Amirebrahimi M."/>
            <person name="Ng V."/>
            <person name="Lorenzo-Gutierrez D."/>
            <person name="Binder U."/>
            <person name="Yang J."/>
            <person name="Song Y."/>
            <person name="Canovas D."/>
            <person name="Navarro E."/>
            <person name="Freitag M."/>
            <person name="Gabaldon T."/>
            <person name="Grigoriev I.V."/>
            <person name="Corrochano L.M."/>
            <person name="Nicolas F.E."/>
            <person name="Garre V."/>
        </authorList>
    </citation>
    <scope>NUCLEOTIDE SEQUENCE [LARGE SCALE GENOMIC DNA]</scope>
    <source>
        <strain evidence="2 3">L51</strain>
    </source>
</reference>
<feature type="compositionally biased region" description="Low complexity" evidence="1">
    <location>
        <begin position="255"/>
        <end position="282"/>
    </location>
</feature>
<dbReference type="Proteomes" id="UP001448207">
    <property type="component" value="Unassembled WGS sequence"/>
</dbReference>
<dbReference type="EMBL" id="JBCLYO010000012">
    <property type="protein sequence ID" value="KAL0084290.1"/>
    <property type="molecule type" value="Genomic_DNA"/>
</dbReference>
<feature type="compositionally biased region" description="Polar residues" evidence="1">
    <location>
        <begin position="418"/>
        <end position="440"/>
    </location>
</feature>